<evidence type="ECO:0000313" key="1">
    <source>
        <dbReference type="EMBL" id="MBR8464092.1"/>
    </source>
</evidence>
<name>A0ABS5HKM6_9BACT</name>
<dbReference type="Proteomes" id="UP000682951">
    <property type="component" value="Unassembled WGS sequence"/>
</dbReference>
<accession>A0ABS5HKM6</accession>
<evidence type="ECO:0000313" key="2">
    <source>
        <dbReference type="Proteomes" id="UP000682951"/>
    </source>
</evidence>
<reference evidence="1 2" key="1">
    <citation type="submission" date="2021-04" db="EMBL/GenBank/DDBJ databases">
        <title>Molecular and phenotypic characterization and identification of bacterial isolates recovered from the Anatolian ground squirrels (Spermophilus xanthoprymnus) and which have the potential to form a new species in the Campylobacter genus.</title>
        <authorList>
            <person name="Aydin F."/>
            <person name="Abay S."/>
            <person name="Kayman T."/>
            <person name="Karakaya E."/>
            <person name="Mustak H.K."/>
            <person name="Mustak I.B."/>
            <person name="Bilgin N."/>
            <person name="Duzler A."/>
            <person name="Sahin O."/>
            <person name="Guran O."/>
            <person name="Saticioglu I.B."/>
        </authorList>
    </citation>
    <scope>NUCLEOTIDE SEQUENCE [LARGE SCALE GENOMIC DNA]</scope>
    <source>
        <strain evidence="2">faydin-G24</strain>
    </source>
</reference>
<proteinExistence type="predicted"/>
<dbReference type="RefSeq" id="WP_212142074.1">
    <property type="nucleotide sequence ID" value="NZ_JAGSSW010000005.1"/>
</dbReference>
<keyword evidence="2" id="KW-1185">Reference proteome</keyword>
<gene>
    <name evidence="1" type="ORF">KDD93_05835</name>
</gene>
<dbReference type="EMBL" id="JAGSSW010000005">
    <property type="protein sequence ID" value="MBR8464092.1"/>
    <property type="molecule type" value="Genomic_DNA"/>
</dbReference>
<comment type="caution">
    <text evidence="1">The sequence shown here is derived from an EMBL/GenBank/DDBJ whole genome shotgun (WGS) entry which is preliminary data.</text>
</comment>
<organism evidence="1 2">
    <name type="scientific">Campylobacter anatolicus</name>
    <dbReference type="NCBI Taxonomy" id="2829105"/>
    <lineage>
        <taxon>Bacteria</taxon>
        <taxon>Pseudomonadati</taxon>
        <taxon>Campylobacterota</taxon>
        <taxon>Epsilonproteobacteria</taxon>
        <taxon>Campylobacterales</taxon>
        <taxon>Campylobacteraceae</taxon>
        <taxon>Campylobacter</taxon>
    </lineage>
</organism>
<protein>
    <submittedName>
        <fullName evidence="1">Uncharacterized protein</fullName>
    </submittedName>
</protein>
<sequence>MTWLNKFKIAILNSDLQTIESLISERPSKFTDINEVQEATILTQQAIKIFKESKNSLSLELKKLKNIRNYIS</sequence>